<sequence>MTIEPLRPDHPPADLNTVLGKVVTVLFAFRADDHCVALAELGRRTGLPKGTLHRIVTDLLQVRLLDRVEGGYRLSGRVFQLGMRASVERGLLEVATPFMEDVYERTHETVHLGVLDEDSVVYVAKIGGHRQASSPSRVGGRMPLYCTAIGKALLAYSGPELFRRVIEAGLERRTSRTVTAPGLLRRQLERVLETGVAYEYEESAVGIVCVAAPILDARERPVAALSVTGPSTRFRPDTVATIVRAAATGTGGVLARRASGV</sequence>
<keyword evidence="6" id="KW-1185">Reference proteome</keyword>
<dbReference type="InterPro" id="IPR029016">
    <property type="entry name" value="GAF-like_dom_sf"/>
</dbReference>
<keyword evidence="1" id="KW-0805">Transcription regulation</keyword>
<dbReference type="InterPro" id="IPR036388">
    <property type="entry name" value="WH-like_DNA-bd_sf"/>
</dbReference>
<dbReference type="SUPFAM" id="SSF55781">
    <property type="entry name" value="GAF domain-like"/>
    <property type="match status" value="1"/>
</dbReference>
<evidence type="ECO:0000259" key="4">
    <source>
        <dbReference type="PROSITE" id="PS51078"/>
    </source>
</evidence>
<dbReference type="EMBL" id="JASNFN010000005">
    <property type="protein sequence ID" value="MDP5182493.1"/>
    <property type="molecule type" value="Genomic_DNA"/>
</dbReference>
<dbReference type="SUPFAM" id="SSF46785">
    <property type="entry name" value="Winged helix' DNA-binding domain"/>
    <property type="match status" value="1"/>
</dbReference>
<reference evidence="6" key="1">
    <citation type="submission" date="2023-05" db="EMBL/GenBank/DDBJ databases">
        <title>Draft genome of Pseudofrankia sp. BMG5.37.</title>
        <authorList>
            <person name="Gtari M."/>
            <person name="Ghodhbane F."/>
            <person name="Sbissi I."/>
        </authorList>
    </citation>
    <scope>NUCLEOTIDE SEQUENCE [LARGE SCALE GENOMIC DNA]</scope>
    <source>
        <strain evidence="6">BMG 814</strain>
    </source>
</reference>
<dbReference type="SMART" id="SM00346">
    <property type="entry name" value="HTH_ICLR"/>
    <property type="match status" value="1"/>
</dbReference>
<keyword evidence="2" id="KW-0238">DNA-binding</keyword>
<dbReference type="Gene3D" id="3.30.450.40">
    <property type="match status" value="1"/>
</dbReference>
<organism evidence="5 6">
    <name type="scientific">Blastococcus carthaginiensis</name>
    <dbReference type="NCBI Taxonomy" id="3050034"/>
    <lineage>
        <taxon>Bacteria</taxon>
        <taxon>Bacillati</taxon>
        <taxon>Actinomycetota</taxon>
        <taxon>Actinomycetes</taxon>
        <taxon>Geodermatophilales</taxon>
        <taxon>Geodermatophilaceae</taxon>
        <taxon>Blastococcus</taxon>
    </lineage>
</organism>
<comment type="caution">
    <text evidence="5">The sequence shown here is derived from an EMBL/GenBank/DDBJ whole genome shotgun (WGS) entry which is preliminary data.</text>
</comment>
<proteinExistence type="predicted"/>
<keyword evidence="3" id="KW-0804">Transcription</keyword>
<evidence type="ECO:0000313" key="5">
    <source>
        <dbReference type="EMBL" id="MDP5182493.1"/>
    </source>
</evidence>
<feature type="domain" description="IclR-ED" evidence="4">
    <location>
        <begin position="77"/>
        <end position="261"/>
    </location>
</feature>
<dbReference type="Proteomes" id="UP001233673">
    <property type="component" value="Unassembled WGS sequence"/>
</dbReference>
<evidence type="ECO:0000256" key="1">
    <source>
        <dbReference type="ARBA" id="ARBA00023015"/>
    </source>
</evidence>
<protein>
    <submittedName>
        <fullName evidence="5">IclR family transcriptional regulator</fullName>
    </submittedName>
</protein>
<dbReference type="RefSeq" id="WP_305999182.1">
    <property type="nucleotide sequence ID" value="NZ_JASNFN010000005.1"/>
</dbReference>
<dbReference type="InterPro" id="IPR036390">
    <property type="entry name" value="WH_DNA-bd_sf"/>
</dbReference>
<gene>
    <name evidence="5" type="ORF">QOZ88_07560</name>
</gene>
<dbReference type="Gene3D" id="1.10.10.10">
    <property type="entry name" value="Winged helix-like DNA-binding domain superfamily/Winged helix DNA-binding domain"/>
    <property type="match status" value="1"/>
</dbReference>
<evidence type="ECO:0000256" key="3">
    <source>
        <dbReference type="ARBA" id="ARBA00023163"/>
    </source>
</evidence>
<dbReference type="Pfam" id="PF09339">
    <property type="entry name" value="HTH_IclR"/>
    <property type="match status" value="1"/>
</dbReference>
<dbReference type="PANTHER" id="PTHR30136">
    <property type="entry name" value="HELIX-TURN-HELIX TRANSCRIPTIONAL REGULATOR, ICLR FAMILY"/>
    <property type="match status" value="1"/>
</dbReference>
<evidence type="ECO:0000256" key="2">
    <source>
        <dbReference type="ARBA" id="ARBA00023125"/>
    </source>
</evidence>
<dbReference type="InterPro" id="IPR014757">
    <property type="entry name" value="Tscrpt_reg_IclR_C"/>
</dbReference>
<dbReference type="Pfam" id="PF01614">
    <property type="entry name" value="IclR_C"/>
    <property type="match status" value="1"/>
</dbReference>
<dbReference type="PANTHER" id="PTHR30136:SF35">
    <property type="entry name" value="HTH-TYPE TRANSCRIPTIONAL REGULATOR RV1719"/>
    <property type="match status" value="1"/>
</dbReference>
<dbReference type="InterPro" id="IPR050707">
    <property type="entry name" value="HTH_MetabolicPath_Reg"/>
</dbReference>
<evidence type="ECO:0000313" key="6">
    <source>
        <dbReference type="Proteomes" id="UP001233673"/>
    </source>
</evidence>
<dbReference type="InterPro" id="IPR005471">
    <property type="entry name" value="Tscrpt_reg_IclR_N"/>
</dbReference>
<accession>A0ABT9IAA1</accession>
<name>A0ABT9IAA1_9ACTN</name>
<dbReference type="PROSITE" id="PS51078">
    <property type="entry name" value="ICLR_ED"/>
    <property type="match status" value="1"/>
</dbReference>